<feature type="region of interest" description="Disordered" evidence="1">
    <location>
        <begin position="1"/>
        <end position="95"/>
    </location>
</feature>
<dbReference type="Proteomes" id="UP000800096">
    <property type="component" value="Unassembled WGS sequence"/>
</dbReference>
<feature type="transmembrane region" description="Helical" evidence="2">
    <location>
        <begin position="205"/>
        <end position="227"/>
    </location>
</feature>
<feature type="compositionally biased region" description="Basic residues" evidence="1">
    <location>
        <begin position="267"/>
        <end position="282"/>
    </location>
</feature>
<evidence type="ECO:0000256" key="2">
    <source>
        <dbReference type="SAM" id="Phobius"/>
    </source>
</evidence>
<evidence type="ECO:0000256" key="1">
    <source>
        <dbReference type="SAM" id="MobiDB-lite"/>
    </source>
</evidence>
<feature type="compositionally biased region" description="Low complexity" evidence="1">
    <location>
        <begin position="151"/>
        <end position="166"/>
    </location>
</feature>
<proteinExistence type="predicted"/>
<sequence length="555" mass="58522">MASPQESITTVNGRRCTRSRARTAATSILTAQGPAVVTPTEANTSTTAEEAPLVQTSGAEAPPPPPPPPSSPAAAPPPPSTVAEEPVAAPTTTQVAVSSEIGVPLQSSVSLSPPAPFFTAPGAADSAILQTSLIVEPSRIDTPSEPTSGNTPVATQPRPQPTTTPVSSIPTGNPASGLIGPEQGGSKSDGGLTIPSSGEANIGSIAGGVVGGVAGLALICALLFFCLRKRKTRMPGWAEKNVERPRFLEKVRGKATGVGVMFANYKGTKKGSARNSHHRHSQQHSISSRCSTPKSQGFYAQEEFTKRPSSRNSERNRLRKKNSSVFSQSKISGILGESEKSADNPFADPEPPRILRLSNPDSTLRGLLTPQPVITSDHPSRVPFASPFEDPTLLVSVQKYHRTQSQASALSSHPPSFIFPTRPQATNKDSIGPLLPIPVSLPAEKRRSSMAFPTFDVTSTAASGGSDHTSSGEPGPSRPATRLFTPRTVTGRTVRQSDPFDLDRPEVLGFGNVLGRKDVRGSVSRQPMRGKRTSSTGNWTTVNDGPQFSWNVVRR</sequence>
<reference evidence="3" key="1">
    <citation type="journal article" date="2020" name="Stud. Mycol.">
        <title>101 Dothideomycetes genomes: a test case for predicting lifestyles and emergence of pathogens.</title>
        <authorList>
            <person name="Haridas S."/>
            <person name="Albert R."/>
            <person name="Binder M."/>
            <person name="Bloem J."/>
            <person name="Labutti K."/>
            <person name="Salamov A."/>
            <person name="Andreopoulos B."/>
            <person name="Baker S."/>
            <person name="Barry K."/>
            <person name="Bills G."/>
            <person name="Bluhm B."/>
            <person name="Cannon C."/>
            <person name="Castanera R."/>
            <person name="Culley D."/>
            <person name="Daum C."/>
            <person name="Ezra D."/>
            <person name="Gonzalez J."/>
            <person name="Henrissat B."/>
            <person name="Kuo A."/>
            <person name="Liang C."/>
            <person name="Lipzen A."/>
            <person name="Lutzoni F."/>
            <person name="Magnuson J."/>
            <person name="Mondo S."/>
            <person name="Nolan M."/>
            <person name="Ohm R."/>
            <person name="Pangilinan J."/>
            <person name="Park H.-J."/>
            <person name="Ramirez L."/>
            <person name="Alfaro M."/>
            <person name="Sun H."/>
            <person name="Tritt A."/>
            <person name="Yoshinaga Y."/>
            <person name="Zwiers L.-H."/>
            <person name="Turgeon B."/>
            <person name="Goodwin S."/>
            <person name="Spatafora J."/>
            <person name="Crous P."/>
            <person name="Grigoriev I."/>
        </authorList>
    </citation>
    <scope>NUCLEOTIDE SEQUENCE</scope>
    <source>
        <strain evidence="3">HMLAC05119</strain>
    </source>
</reference>
<dbReference type="AlphaFoldDB" id="A0A6A5QLJ9"/>
<accession>A0A6A5QLJ9</accession>
<organism evidence="3 4">
    <name type="scientific">Ampelomyces quisqualis</name>
    <name type="common">Powdery mildew agent</name>
    <dbReference type="NCBI Taxonomy" id="50730"/>
    <lineage>
        <taxon>Eukaryota</taxon>
        <taxon>Fungi</taxon>
        <taxon>Dikarya</taxon>
        <taxon>Ascomycota</taxon>
        <taxon>Pezizomycotina</taxon>
        <taxon>Dothideomycetes</taxon>
        <taxon>Pleosporomycetidae</taxon>
        <taxon>Pleosporales</taxon>
        <taxon>Pleosporineae</taxon>
        <taxon>Phaeosphaeriaceae</taxon>
        <taxon>Ampelomyces</taxon>
    </lineage>
</organism>
<feature type="compositionally biased region" description="Polar residues" evidence="1">
    <location>
        <begin position="1"/>
        <end position="12"/>
    </location>
</feature>
<feature type="region of interest" description="Disordered" evidence="1">
    <location>
        <begin position="139"/>
        <end position="194"/>
    </location>
</feature>
<keyword evidence="4" id="KW-1185">Reference proteome</keyword>
<feature type="compositionally biased region" description="Low complexity" evidence="1">
    <location>
        <begin position="81"/>
        <end position="90"/>
    </location>
</feature>
<feature type="compositionally biased region" description="Polar residues" evidence="1">
    <location>
        <begin position="533"/>
        <end position="543"/>
    </location>
</feature>
<feature type="region of interest" description="Disordered" evidence="1">
    <location>
        <begin position="521"/>
        <end position="543"/>
    </location>
</feature>
<keyword evidence="2" id="KW-1133">Transmembrane helix</keyword>
<protein>
    <submittedName>
        <fullName evidence="3">Uncharacterized protein</fullName>
    </submittedName>
</protein>
<feature type="compositionally biased region" description="Low complexity" evidence="1">
    <location>
        <begin position="38"/>
        <end position="51"/>
    </location>
</feature>
<keyword evidence="2" id="KW-0812">Transmembrane</keyword>
<name>A0A6A5QLJ9_AMPQU</name>
<keyword evidence="2" id="KW-0472">Membrane</keyword>
<evidence type="ECO:0000313" key="4">
    <source>
        <dbReference type="Proteomes" id="UP000800096"/>
    </source>
</evidence>
<evidence type="ECO:0000313" key="3">
    <source>
        <dbReference type="EMBL" id="KAF1916283.1"/>
    </source>
</evidence>
<feature type="compositionally biased region" description="Pro residues" evidence="1">
    <location>
        <begin position="61"/>
        <end position="80"/>
    </location>
</feature>
<gene>
    <name evidence="3" type="ORF">BDU57DRAFT_516293</name>
</gene>
<dbReference type="EMBL" id="ML979135">
    <property type="protein sequence ID" value="KAF1916283.1"/>
    <property type="molecule type" value="Genomic_DNA"/>
</dbReference>
<feature type="compositionally biased region" description="Polar residues" evidence="1">
    <location>
        <begin position="457"/>
        <end position="472"/>
    </location>
</feature>
<dbReference type="OrthoDB" id="3936275at2759"/>
<feature type="region of interest" description="Disordered" evidence="1">
    <location>
        <begin position="457"/>
        <end position="483"/>
    </location>
</feature>
<feature type="region of interest" description="Disordered" evidence="1">
    <location>
        <begin position="267"/>
        <end position="380"/>
    </location>
</feature>